<feature type="compositionally biased region" description="Basic and acidic residues" evidence="1">
    <location>
        <begin position="70"/>
        <end position="95"/>
    </location>
</feature>
<feature type="region of interest" description="Disordered" evidence="1">
    <location>
        <begin position="381"/>
        <end position="419"/>
    </location>
</feature>
<dbReference type="OrthoDB" id="552755at2759"/>
<gene>
    <name evidence="2" type="ORF">NEOLEDRAFT_1245443</name>
</gene>
<keyword evidence="3" id="KW-1185">Reference proteome</keyword>
<dbReference type="STRING" id="1314782.A0A165NTV1"/>
<reference evidence="2 3" key="1">
    <citation type="journal article" date="2016" name="Mol. Biol. Evol.">
        <title>Comparative Genomics of Early-Diverging Mushroom-Forming Fungi Provides Insights into the Origins of Lignocellulose Decay Capabilities.</title>
        <authorList>
            <person name="Nagy L.G."/>
            <person name="Riley R."/>
            <person name="Tritt A."/>
            <person name="Adam C."/>
            <person name="Daum C."/>
            <person name="Floudas D."/>
            <person name="Sun H."/>
            <person name="Yadav J.S."/>
            <person name="Pangilinan J."/>
            <person name="Larsson K.H."/>
            <person name="Matsuura K."/>
            <person name="Barry K."/>
            <person name="Labutti K."/>
            <person name="Kuo R."/>
            <person name="Ohm R.A."/>
            <person name="Bhattacharya S.S."/>
            <person name="Shirouzu T."/>
            <person name="Yoshinaga Y."/>
            <person name="Martin F.M."/>
            <person name="Grigoriev I.V."/>
            <person name="Hibbett D.S."/>
        </authorList>
    </citation>
    <scope>NUCLEOTIDE SEQUENCE [LARGE SCALE GENOMIC DNA]</scope>
    <source>
        <strain evidence="2 3">HHB14362 ss-1</strain>
    </source>
</reference>
<evidence type="ECO:0000313" key="3">
    <source>
        <dbReference type="Proteomes" id="UP000076761"/>
    </source>
</evidence>
<feature type="region of interest" description="Disordered" evidence="1">
    <location>
        <begin position="69"/>
        <end position="306"/>
    </location>
</feature>
<organism evidence="2 3">
    <name type="scientific">Neolentinus lepideus HHB14362 ss-1</name>
    <dbReference type="NCBI Taxonomy" id="1314782"/>
    <lineage>
        <taxon>Eukaryota</taxon>
        <taxon>Fungi</taxon>
        <taxon>Dikarya</taxon>
        <taxon>Basidiomycota</taxon>
        <taxon>Agaricomycotina</taxon>
        <taxon>Agaricomycetes</taxon>
        <taxon>Gloeophyllales</taxon>
        <taxon>Gloeophyllaceae</taxon>
        <taxon>Neolentinus</taxon>
    </lineage>
</organism>
<dbReference type="InParanoid" id="A0A165NTV1"/>
<name>A0A165NTV1_9AGAM</name>
<evidence type="ECO:0000313" key="2">
    <source>
        <dbReference type="EMBL" id="KZT20101.1"/>
    </source>
</evidence>
<feature type="compositionally biased region" description="Basic and acidic residues" evidence="1">
    <location>
        <begin position="205"/>
        <end position="219"/>
    </location>
</feature>
<feature type="compositionally biased region" description="Basic residues" evidence="1">
    <location>
        <begin position="168"/>
        <end position="177"/>
    </location>
</feature>
<evidence type="ECO:0000256" key="1">
    <source>
        <dbReference type="SAM" id="MobiDB-lite"/>
    </source>
</evidence>
<feature type="compositionally biased region" description="Acidic residues" evidence="1">
    <location>
        <begin position="397"/>
        <end position="411"/>
    </location>
</feature>
<dbReference type="Proteomes" id="UP000076761">
    <property type="component" value="Unassembled WGS sequence"/>
</dbReference>
<dbReference type="AlphaFoldDB" id="A0A165NTV1"/>
<dbReference type="PANTHER" id="PTHR15410:SF2">
    <property type="entry name" value="HIRA-INTERACTING PROTEIN 3"/>
    <property type="match status" value="1"/>
</dbReference>
<dbReference type="GO" id="GO:0005634">
    <property type="term" value="C:nucleus"/>
    <property type="evidence" value="ECO:0007669"/>
    <property type="project" value="TreeGrafter"/>
</dbReference>
<accession>A0A165NTV1</accession>
<feature type="compositionally biased region" description="Basic and acidic residues" evidence="1">
    <location>
        <begin position="270"/>
        <end position="290"/>
    </location>
</feature>
<sequence>MLDAADIQKAVEVATGIVKKAKADGTLSKLTPKVVRRETERVLEVEEGAFDEEEYKNAIKEAVRVAAMKEPVELDESKEPSRKKAEKRNSESAHESEDEDEMPKVSKRKHKATVESSGDESKSGPSNGKPPSKTKKARNDKLPSTRAKKIRVSKAEIQNSDAEEERKPPKKKQRKTPVSKTQIEHSDADQEYKSPKQNKTAVSKIKIEDSDSDAEEKPKSKPKSKSANGKAEPKTFIPVGGTSDVDAGEKSESELSVLIDDPPKKKGGKKKEDGEPKPKKSRTSSRDKPAKASKKSSSSTLSKDEETIKKLKSYVVTCGVRKVWSKEFQGLDTPLAQIKRLKEILTDLGMTGRMSMEQAKEIRERRELAKELEDVTQFEAKMLAKGKGKRKPGNSDQTEEDGEEEEEEQEQDGVRKVQRNAARRSILAFLGDQSDDE</sequence>
<protein>
    <submittedName>
        <fullName evidence="2">Uncharacterized protein</fullName>
    </submittedName>
</protein>
<feature type="compositionally biased region" description="Basic and acidic residues" evidence="1">
    <location>
        <begin position="182"/>
        <end position="194"/>
    </location>
</feature>
<dbReference type="InterPro" id="IPR037647">
    <property type="entry name" value="HIRIP3"/>
</dbReference>
<proteinExistence type="predicted"/>
<dbReference type="EMBL" id="KV425626">
    <property type="protein sequence ID" value="KZT20101.1"/>
    <property type="molecule type" value="Genomic_DNA"/>
</dbReference>
<dbReference type="PANTHER" id="PTHR15410">
    <property type="entry name" value="HIRA-INTERACTING PROTEIN 3"/>
    <property type="match status" value="1"/>
</dbReference>